<gene>
    <name evidence="8" type="primary">queE</name>
    <name evidence="10" type="ORF">M23134_06188</name>
</gene>
<feature type="binding site" evidence="8">
    <location>
        <begin position="41"/>
        <end position="43"/>
    </location>
    <ligand>
        <name>S-adenosyl-L-methionine</name>
        <dbReference type="ChEBI" id="CHEBI:59789"/>
    </ligand>
</feature>
<comment type="catalytic activity">
    <reaction evidence="8">
        <text>6-carboxy-5,6,7,8-tetrahydropterin + H(+) = 7-carboxy-7-carbaguanine + NH4(+)</text>
        <dbReference type="Rhea" id="RHEA:27974"/>
        <dbReference type="ChEBI" id="CHEBI:15378"/>
        <dbReference type="ChEBI" id="CHEBI:28938"/>
        <dbReference type="ChEBI" id="CHEBI:61032"/>
        <dbReference type="ChEBI" id="CHEBI:61036"/>
        <dbReference type="EC" id="4.3.99.3"/>
    </reaction>
</comment>
<keyword evidence="5 8" id="KW-0408">Iron</keyword>
<dbReference type="UniPathway" id="UPA00391"/>
<keyword evidence="6 8" id="KW-0411">Iron-sulfur</keyword>
<comment type="cofactor">
    <cofactor evidence="8">
        <name>S-adenosyl-L-methionine</name>
        <dbReference type="ChEBI" id="CHEBI:59789"/>
    </cofactor>
    <text evidence="8">Binds 1 S-adenosyl-L-methionine per subunit.</text>
</comment>
<accession>A1ZVR2</accession>
<dbReference type="HAMAP" id="MF_00917">
    <property type="entry name" value="QueE"/>
    <property type="match status" value="1"/>
</dbReference>
<evidence type="ECO:0000259" key="9">
    <source>
        <dbReference type="PROSITE" id="PS51918"/>
    </source>
</evidence>
<feature type="binding site" evidence="8">
    <location>
        <position position="35"/>
    </location>
    <ligand>
        <name>[4Fe-4S] cluster</name>
        <dbReference type="ChEBI" id="CHEBI:49883"/>
        <note>4Fe-4S-S-AdoMet</note>
    </ligand>
</feature>
<dbReference type="InterPro" id="IPR058240">
    <property type="entry name" value="rSAM_sf"/>
</dbReference>
<dbReference type="GO" id="GO:0008616">
    <property type="term" value="P:tRNA queuosine(34) biosynthetic process"/>
    <property type="evidence" value="ECO:0007669"/>
    <property type="project" value="UniProtKB-UniRule"/>
</dbReference>
<evidence type="ECO:0000256" key="7">
    <source>
        <dbReference type="ARBA" id="ARBA00023239"/>
    </source>
</evidence>
<feature type="binding site" evidence="8">
    <location>
        <begin position="16"/>
        <end position="18"/>
    </location>
    <ligand>
        <name>substrate</name>
    </ligand>
</feature>
<dbReference type="GO" id="GO:0051539">
    <property type="term" value="F:4 iron, 4 sulfur cluster binding"/>
    <property type="evidence" value="ECO:0007669"/>
    <property type="project" value="UniProtKB-UniRule"/>
</dbReference>
<evidence type="ECO:0000256" key="3">
    <source>
        <dbReference type="ARBA" id="ARBA00022723"/>
    </source>
</evidence>
<dbReference type="OrthoDB" id="9792276at2"/>
<evidence type="ECO:0000256" key="6">
    <source>
        <dbReference type="ARBA" id="ARBA00023014"/>
    </source>
</evidence>
<dbReference type="SFLD" id="SFLDS00029">
    <property type="entry name" value="Radical_SAM"/>
    <property type="match status" value="1"/>
</dbReference>
<dbReference type="SUPFAM" id="SSF102114">
    <property type="entry name" value="Radical SAM enzymes"/>
    <property type="match status" value="1"/>
</dbReference>
<dbReference type="EC" id="4.3.99.3" evidence="8"/>
<comment type="cofactor">
    <cofactor evidence="8">
        <name>[4Fe-4S] cluster</name>
        <dbReference type="ChEBI" id="CHEBI:49883"/>
    </cofactor>
    <text evidence="8">Binds 1 [4Fe-4S] cluster. The cluster is coordinated with 3 cysteines and an exchangeable S-adenosyl-L-methionine.</text>
</comment>
<feature type="binding site" evidence="8">
    <location>
        <position position="42"/>
    </location>
    <ligand>
        <name>[4Fe-4S] cluster</name>
        <dbReference type="ChEBI" id="CHEBI:49883"/>
        <note>4Fe-4S-S-AdoMet</note>
    </ligand>
</feature>
<keyword evidence="7 8" id="KW-0456">Lyase</keyword>
<keyword evidence="3 8" id="KW-0479">Metal-binding</keyword>
<dbReference type="PIRSF" id="PIRSF000370">
    <property type="entry name" value="QueE"/>
    <property type="match status" value="1"/>
</dbReference>
<dbReference type="PANTHER" id="PTHR42836">
    <property type="entry name" value="7-CARBOXY-7-DEAZAGUANINE SYNTHASE"/>
    <property type="match status" value="1"/>
</dbReference>
<comment type="subunit">
    <text evidence="8">Homodimer.</text>
</comment>
<dbReference type="RefSeq" id="WP_002702657.1">
    <property type="nucleotide sequence ID" value="NZ_AAWS01000047.1"/>
</dbReference>
<evidence type="ECO:0000256" key="1">
    <source>
        <dbReference type="ARBA" id="ARBA00022485"/>
    </source>
</evidence>
<evidence type="ECO:0000313" key="11">
    <source>
        <dbReference type="Proteomes" id="UP000004095"/>
    </source>
</evidence>
<comment type="pathway">
    <text evidence="8">Purine metabolism; 7-cyano-7-deazaguanine biosynthesis.</text>
</comment>
<protein>
    <recommendedName>
        <fullName evidence="8">7-carboxy-7-deazaguanine synthase</fullName>
        <shortName evidence="8">CDG synthase</shortName>
        <ecNumber evidence="8">4.3.99.3</ecNumber>
    </recommendedName>
    <alternativeName>
        <fullName evidence="8">Queuosine biosynthesis protein QueE</fullName>
    </alternativeName>
</protein>
<reference evidence="10 11" key="1">
    <citation type="submission" date="2007-01" db="EMBL/GenBank/DDBJ databases">
        <authorList>
            <person name="Haygood M."/>
            <person name="Podell S."/>
            <person name="Anderson C."/>
            <person name="Hopkinson B."/>
            <person name="Roe K."/>
            <person name="Barbeau K."/>
            <person name="Gaasterland T."/>
            <person name="Ferriera S."/>
            <person name="Johnson J."/>
            <person name="Kravitz S."/>
            <person name="Beeson K."/>
            <person name="Sutton G."/>
            <person name="Rogers Y.-H."/>
            <person name="Friedman R."/>
            <person name="Frazier M."/>
            <person name="Venter J.C."/>
        </authorList>
    </citation>
    <scope>NUCLEOTIDE SEQUENCE [LARGE SCALE GENOMIC DNA]</scope>
    <source>
        <strain evidence="10 11">ATCC 23134</strain>
    </source>
</reference>
<feature type="binding site" evidence="8">
    <location>
        <position position="99"/>
    </location>
    <ligand>
        <name>S-adenosyl-L-methionine</name>
        <dbReference type="ChEBI" id="CHEBI:59789"/>
    </ligand>
</feature>
<feature type="binding site" evidence="8">
    <location>
        <position position="44"/>
    </location>
    <ligand>
        <name>Mg(2+)</name>
        <dbReference type="ChEBI" id="CHEBI:18420"/>
    </ligand>
</feature>
<dbReference type="InterPro" id="IPR007197">
    <property type="entry name" value="rSAM"/>
</dbReference>
<comment type="caution">
    <text evidence="10">The sequence shown here is derived from an EMBL/GenBank/DDBJ whole genome shotgun (WGS) entry which is preliminary data.</text>
</comment>
<keyword evidence="2 8" id="KW-0949">S-adenosyl-L-methionine</keyword>
<evidence type="ECO:0000256" key="4">
    <source>
        <dbReference type="ARBA" id="ARBA00022842"/>
    </source>
</evidence>
<proteinExistence type="inferred from homology"/>
<comment type="caution">
    <text evidence="8">Lacks conserved residue(s) required for the propagation of feature annotation.</text>
</comment>
<evidence type="ECO:0000313" key="10">
    <source>
        <dbReference type="EMBL" id="EAY25489.1"/>
    </source>
</evidence>
<dbReference type="Proteomes" id="UP000004095">
    <property type="component" value="Unassembled WGS sequence"/>
</dbReference>
<dbReference type="Gene3D" id="3.20.20.70">
    <property type="entry name" value="Aldolase class I"/>
    <property type="match status" value="1"/>
</dbReference>
<dbReference type="Pfam" id="PF04055">
    <property type="entry name" value="Radical_SAM"/>
    <property type="match status" value="1"/>
</dbReference>
<dbReference type="PROSITE" id="PS51918">
    <property type="entry name" value="RADICAL_SAM"/>
    <property type="match status" value="1"/>
</dbReference>
<feature type="binding site" evidence="8">
    <location>
        <position position="31"/>
    </location>
    <ligand>
        <name>substrate</name>
    </ligand>
</feature>
<keyword evidence="4 8" id="KW-0460">Magnesium</keyword>
<dbReference type="EMBL" id="AAWS01000047">
    <property type="protein sequence ID" value="EAY25489.1"/>
    <property type="molecule type" value="Genomic_DNA"/>
</dbReference>
<dbReference type="PANTHER" id="PTHR42836:SF1">
    <property type="entry name" value="7-CARBOXY-7-DEAZAGUANINE SYNTHASE"/>
    <property type="match status" value="1"/>
</dbReference>
<feature type="binding site" evidence="8">
    <location>
        <position position="97"/>
    </location>
    <ligand>
        <name>substrate</name>
    </ligand>
</feature>
<dbReference type="GO" id="GO:0000287">
    <property type="term" value="F:magnesium ion binding"/>
    <property type="evidence" value="ECO:0007669"/>
    <property type="project" value="UniProtKB-UniRule"/>
</dbReference>
<sequence>MKIAKFNGKGEIFYTIQGEGKSLGKPTVFIRSSLCNLHCIWCDTDYTWNWKNTPYPHVFDQTPGYEKYDKKEQIVELSTAQIIEEIAPYACKNLVLTGGEPLLQQKAWVELMAQLRKKDAGYWFEVETNGTLLPSSEFDALIDQYNVSPKLENSNNSMKIREKPEAYAFFRQSPKAWFKFVIAQQADLEEVLELIKKYDLPSHKVYLMPEGTTPEQLKSKQSWLVEQCKQYGFHYTDRLHIHIYGSKRGV</sequence>
<dbReference type="eggNOG" id="COG0602">
    <property type="taxonomic scope" value="Bacteria"/>
</dbReference>
<feature type="domain" description="Radical SAM core" evidence="9">
    <location>
        <begin position="22"/>
        <end position="246"/>
    </location>
</feature>
<organism evidence="10 11">
    <name type="scientific">Microscilla marina ATCC 23134</name>
    <dbReference type="NCBI Taxonomy" id="313606"/>
    <lineage>
        <taxon>Bacteria</taxon>
        <taxon>Pseudomonadati</taxon>
        <taxon>Bacteroidota</taxon>
        <taxon>Cytophagia</taxon>
        <taxon>Cytophagales</taxon>
        <taxon>Microscillaceae</taxon>
        <taxon>Microscilla</taxon>
    </lineage>
</organism>
<comment type="function">
    <text evidence="8">Catalyzes the complex heterocyclic radical-mediated conversion of 6-carboxy-5,6,7,8-tetrahydropterin (CPH4) to 7-carboxy-7-deazaguanine (CDG), a step common to the biosynthetic pathways of all 7-deazapurine-containing compounds.</text>
</comment>
<dbReference type="InterPro" id="IPR024924">
    <property type="entry name" value="7-CO-7-deazaguanine_synth-like"/>
</dbReference>
<dbReference type="CDD" id="cd01335">
    <property type="entry name" value="Radical_SAM"/>
    <property type="match status" value="1"/>
</dbReference>
<keyword evidence="11" id="KW-1185">Reference proteome</keyword>
<comment type="cofactor">
    <cofactor evidence="8">
        <name>Mg(2+)</name>
        <dbReference type="ChEBI" id="CHEBI:18420"/>
    </cofactor>
</comment>
<comment type="similarity">
    <text evidence="8">Belongs to the radical SAM superfamily. 7-carboxy-7-deazaguanine synthase family.</text>
</comment>
<feature type="binding site" evidence="8">
    <location>
        <position position="39"/>
    </location>
    <ligand>
        <name>[4Fe-4S] cluster</name>
        <dbReference type="ChEBI" id="CHEBI:49883"/>
        <note>4Fe-4S-S-AdoMet</note>
    </ligand>
</feature>
<keyword evidence="8" id="KW-0671">Queuosine biosynthesis</keyword>
<feature type="binding site" evidence="8">
    <location>
        <begin position="148"/>
        <end position="150"/>
    </location>
    <ligand>
        <name>S-adenosyl-L-methionine</name>
        <dbReference type="ChEBI" id="CHEBI:59789"/>
    </ligand>
</feature>
<dbReference type="AlphaFoldDB" id="A1ZVR2"/>
<dbReference type="InterPro" id="IPR013785">
    <property type="entry name" value="Aldolase_TIM"/>
</dbReference>
<evidence type="ECO:0000256" key="2">
    <source>
        <dbReference type="ARBA" id="ARBA00022691"/>
    </source>
</evidence>
<evidence type="ECO:0000256" key="8">
    <source>
        <dbReference type="HAMAP-Rule" id="MF_00917"/>
    </source>
</evidence>
<dbReference type="GO" id="GO:0016840">
    <property type="term" value="F:carbon-nitrogen lyase activity"/>
    <property type="evidence" value="ECO:0007669"/>
    <property type="project" value="UniProtKB-UniRule"/>
</dbReference>
<keyword evidence="1 8" id="KW-0004">4Fe-4S</keyword>
<evidence type="ECO:0000256" key="5">
    <source>
        <dbReference type="ARBA" id="ARBA00023004"/>
    </source>
</evidence>
<dbReference type="GO" id="GO:1904047">
    <property type="term" value="F:S-adenosyl-L-methionine binding"/>
    <property type="evidence" value="ECO:0007669"/>
    <property type="project" value="UniProtKB-UniRule"/>
</dbReference>
<name>A1ZVR2_MICM2</name>